<reference evidence="19 20" key="1">
    <citation type="journal article" date="2016" name="BMC Genomics">
        <title>Combined genomic and structural analyses of a cultured magnetotactic bacterium reveals its niche adaptation to a dynamic environment.</title>
        <authorList>
            <person name="Araujo A.C."/>
            <person name="Morillo V."/>
            <person name="Cypriano J."/>
            <person name="Teixeira L.C."/>
            <person name="Leao P."/>
            <person name="Lyra S."/>
            <person name="Almeida L.G."/>
            <person name="Bazylinski D.A."/>
            <person name="Vasconcellos A.T."/>
            <person name="Abreu F."/>
            <person name="Lins U."/>
        </authorList>
    </citation>
    <scope>NUCLEOTIDE SEQUENCE [LARGE SCALE GENOMIC DNA]</scope>
    <source>
        <strain evidence="19 20">IT-1</strain>
    </source>
</reference>
<dbReference type="STRING" id="1434232.MAIT1_03446"/>
<keyword evidence="11" id="KW-0067">ATP-binding</keyword>
<evidence type="ECO:0000259" key="17">
    <source>
        <dbReference type="PROSITE" id="PS50109"/>
    </source>
</evidence>
<keyword evidence="7" id="KW-0808">Transferase</keyword>
<evidence type="ECO:0000256" key="11">
    <source>
        <dbReference type="ARBA" id="ARBA00022840"/>
    </source>
</evidence>
<dbReference type="GO" id="GO:0005886">
    <property type="term" value="C:plasma membrane"/>
    <property type="evidence" value="ECO:0007669"/>
    <property type="project" value="UniProtKB-SubCell"/>
</dbReference>
<keyword evidence="4" id="KW-1003">Cell membrane</keyword>
<evidence type="ECO:0000256" key="2">
    <source>
        <dbReference type="ARBA" id="ARBA00004429"/>
    </source>
</evidence>
<keyword evidence="8 16" id="KW-0812">Transmembrane</keyword>
<dbReference type="GO" id="GO:0000155">
    <property type="term" value="F:phosphorelay sensor kinase activity"/>
    <property type="evidence" value="ECO:0007669"/>
    <property type="project" value="InterPro"/>
</dbReference>
<comment type="caution">
    <text evidence="19">The sequence shown here is derived from an EMBL/GenBank/DDBJ whole genome shotgun (WGS) entry which is preliminary data.</text>
</comment>
<protein>
    <recommendedName>
        <fullName evidence="3">histidine kinase</fullName>
        <ecNumber evidence="3">2.7.13.3</ecNumber>
    </recommendedName>
</protein>
<dbReference type="Proteomes" id="UP000194003">
    <property type="component" value="Unassembled WGS sequence"/>
</dbReference>
<feature type="compositionally biased region" description="Pro residues" evidence="15">
    <location>
        <begin position="107"/>
        <end position="132"/>
    </location>
</feature>
<dbReference type="PRINTS" id="PR00344">
    <property type="entry name" value="BCTRLSENSOR"/>
</dbReference>
<feature type="domain" description="HAMP" evidence="18">
    <location>
        <begin position="208"/>
        <end position="260"/>
    </location>
</feature>
<evidence type="ECO:0000259" key="18">
    <source>
        <dbReference type="PROSITE" id="PS50885"/>
    </source>
</evidence>
<feature type="transmembrane region" description="Helical" evidence="16">
    <location>
        <begin position="188"/>
        <end position="207"/>
    </location>
</feature>
<organism evidence="19 20">
    <name type="scientific">Magnetofaba australis IT-1</name>
    <dbReference type="NCBI Taxonomy" id="1434232"/>
    <lineage>
        <taxon>Bacteria</taxon>
        <taxon>Pseudomonadati</taxon>
        <taxon>Pseudomonadota</taxon>
        <taxon>Magnetococcia</taxon>
        <taxon>Magnetococcales</taxon>
        <taxon>Magnetococcaceae</taxon>
        <taxon>Magnetofaba</taxon>
    </lineage>
</organism>
<evidence type="ECO:0000256" key="14">
    <source>
        <dbReference type="ARBA" id="ARBA00023136"/>
    </source>
</evidence>
<evidence type="ECO:0000256" key="9">
    <source>
        <dbReference type="ARBA" id="ARBA00022741"/>
    </source>
</evidence>
<evidence type="ECO:0000256" key="1">
    <source>
        <dbReference type="ARBA" id="ARBA00000085"/>
    </source>
</evidence>
<sequence length="476" mass="51566">MPLFPSAPPMPMFGQPPFPFPGAQDGGASPNQNRFSQPNANYGPQQGATQQRANSAATEAANSGYSAPNFAAAQPLNPATPPGFTPHSAPPGFSAPTTPEWAVKNPLPAPVQPFFTPPFPGLRPQTPAPEQPQAPKKTEPAPPEPPDIGGAILPEELAFVAQVQLRDGQWAAFYHDMPEALFESPTRLLASLALVSAALFLITFVVVRLATRPLSMLATAARGLGEDIQRPPLIECGAREMREAARALNAMQARIQRYVQERTHLLAALSHDLKTPMTRLRLRAEMLDDEALREKILRDVGEMEAMTSSSLDFIRGMEGSEESQQTDLNAMLETLCEEHRDMGRDVRLMSSQIPPVNIKPNSIKRCLDNLVSNAVAYGERAYIRAGYGRHGLHIVVADDGPGIPEAELEEVFEPFVRLETSRNRRSGGTGLGLGIARNIVRAHHGELTLKNRPEGGLEAILFLPDDGAPLAKPPSI</sequence>
<dbReference type="InterPro" id="IPR036097">
    <property type="entry name" value="HisK_dim/P_sf"/>
</dbReference>
<name>A0A1Y2K7E7_9PROT</name>
<dbReference type="InterPro" id="IPR050980">
    <property type="entry name" value="2C_sensor_his_kinase"/>
</dbReference>
<dbReference type="PROSITE" id="PS50109">
    <property type="entry name" value="HIS_KIN"/>
    <property type="match status" value="1"/>
</dbReference>
<accession>A0A1Y2K7E7</accession>
<evidence type="ECO:0000256" key="7">
    <source>
        <dbReference type="ARBA" id="ARBA00022679"/>
    </source>
</evidence>
<keyword evidence="13" id="KW-0902">Two-component regulatory system</keyword>
<evidence type="ECO:0000256" key="10">
    <source>
        <dbReference type="ARBA" id="ARBA00022777"/>
    </source>
</evidence>
<evidence type="ECO:0000313" key="19">
    <source>
        <dbReference type="EMBL" id="OSM05278.1"/>
    </source>
</evidence>
<dbReference type="SUPFAM" id="SSF47384">
    <property type="entry name" value="Homodimeric domain of signal transducing histidine kinase"/>
    <property type="match status" value="1"/>
</dbReference>
<dbReference type="PROSITE" id="PS50885">
    <property type="entry name" value="HAMP"/>
    <property type="match status" value="1"/>
</dbReference>
<dbReference type="PANTHER" id="PTHR44936:SF5">
    <property type="entry name" value="SENSOR HISTIDINE KINASE ENVZ"/>
    <property type="match status" value="1"/>
</dbReference>
<feature type="region of interest" description="Disordered" evidence="15">
    <location>
        <begin position="1"/>
        <end position="151"/>
    </location>
</feature>
<dbReference type="CDD" id="cd00082">
    <property type="entry name" value="HisKA"/>
    <property type="match status" value="1"/>
</dbReference>
<gene>
    <name evidence="19" type="ORF">MAIT1_03446</name>
</gene>
<dbReference type="InterPro" id="IPR036890">
    <property type="entry name" value="HATPase_C_sf"/>
</dbReference>
<keyword evidence="5" id="KW-0997">Cell inner membrane</keyword>
<dbReference type="EMBL" id="LVJN01000018">
    <property type="protein sequence ID" value="OSM05278.1"/>
    <property type="molecule type" value="Genomic_DNA"/>
</dbReference>
<keyword evidence="12 16" id="KW-1133">Transmembrane helix</keyword>
<feature type="domain" description="Histidine kinase" evidence="17">
    <location>
        <begin position="268"/>
        <end position="467"/>
    </location>
</feature>
<keyword evidence="6" id="KW-0597">Phosphoprotein</keyword>
<dbReference type="SMART" id="SM00388">
    <property type="entry name" value="HisKA"/>
    <property type="match status" value="1"/>
</dbReference>
<dbReference type="SUPFAM" id="SSF55874">
    <property type="entry name" value="ATPase domain of HSP90 chaperone/DNA topoisomerase II/histidine kinase"/>
    <property type="match status" value="1"/>
</dbReference>
<dbReference type="Gene3D" id="3.30.565.10">
    <property type="entry name" value="Histidine kinase-like ATPase, C-terminal domain"/>
    <property type="match status" value="1"/>
</dbReference>
<proteinExistence type="predicted"/>
<keyword evidence="10 19" id="KW-0418">Kinase</keyword>
<evidence type="ECO:0000256" key="3">
    <source>
        <dbReference type="ARBA" id="ARBA00012438"/>
    </source>
</evidence>
<dbReference type="SMART" id="SM00304">
    <property type="entry name" value="HAMP"/>
    <property type="match status" value="1"/>
</dbReference>
<keyword evidence="9" id="KW-0547">Nucleotide-binding</keyword>
<comment type="catalytic activity">
    <reaction evidence="1">
        <text>ATP + protein L-histidine = ADP + protein N-phospho-L-histidine.</text>
        <dbReference type="EC" id="2.7.13.3"/>
    </reaction>
</comment>
<evidence type="ECO:0000313" key="20">
    <source>
        <dbReference type="Proteomes" id="UP000194003"/>
    </source>
</evidence>
<evidence type="ECO:0000256" key="13">
    <source>
        <dbReference type="ARBA" id="ARBA00023012"/>
    </source>
</evidence>
<comment type="subcellular location">
    <subcellularLocation>
        <location evidence="2">Cell inner membrane</location>
        <topology evidence="2">Multi-pass membrane protein</topology>
    </subcellularLocation>
</comment>
<evidence type="ECO:0000256" key="16">
    <source>
        <dbReference type="SAM" id="Phobius"/>
    </source>
</evidence>
<evidence type="ECO:0000256" key="12">
    <source>
        <dbReference type="ARBA" id="ARBA00022989"/>
    </source>
</evidence>
<feature type="compositionally biased region" description="Pro residues" evidence="15">
    <location>
        <begin position="1"/>
        <end position="20"/>
    </location>
</feature>
<evidence type="ECO:0000256" key="4">
    <source>
        <dbReference type="ARBA" id="ARBA00022475"/>
    </source>
</evidence>
<dbReference type="SMART" id="SM00387">
    <property type="entry name" value="HATPase_c"/>
    <property type="match status" value="1"/>
</dbReference>
<dbReference type="Pfam" id="PF00512">
    <property type="entry name" value="HisKA"/>
    <property type="match status" value="1"/>
</dbReference>
<keyword evidence="20" id="KW-1185">Reference proteome</keyword>
<dbReference type="InterPro" id="IPR005467">
    <property type="entry name" value="His_kinase_dom"/>
</dbReference>
<feature type="compositionally biased region" description="Polar residues" evidence="15">
    <location>
        <begin position="29"/>
        <end position="66"/>
    </location>
</feature>
<dbReference type="InterPro" id="IPR003661">
    <property type="entry name" value="HisK_dim/P_dom"/>
</dbReference>
<dbReference type="Gene3D" id="1.10.287.130">
    <property type="match status" value="1"/>
</dbReference>
<dbReference type="PANTHER" id="PTHR44936">
    <property type="entry name" value="SENSOR PROTEIN CREC"/>
    <property type="match status" value="1"/>
</dbReference>
<dbReference type="InterPro" id="IPR003660">
    <property type="entry name" value="HAMP_dom"/>
</dbReference>
<dbReference type="AlphaFoldDB" id="A0A1Y2K7E7"/>
<dbReference type="Pfam" id="PF02518">
    <property type="entry name" value="HATPase_c"/>
    <property type="match status" value="1"/>
</dbReference>
<keyword evidence="14 16" id="KW-0472">Membrane</keyword>
<dbReference type="EC" id="2.7.13.3" evidence="3"/>
<evidence type="ECO:0000256" key="15">
    <source>
        <dbReference type="SAM" id="MobiDB-lite"/>
    </source>
</evidence>
<dbReference type="InterPro" id="IPR004358">
    <property type="entry name" value="Sig_transdc_His_kin-like_C"/>
</dbReference>
<evidence type="ECO:0000256" key="8">
    <source>
        <dbReference type="ARBA" id="ARBA00022692"/>
    </source>
</evidence>
<dbReference type="InterPro" id="IPR003594">
    <property type="entry name" value="HATPase_dom"/>
</dbReference>
<dbReference type="GO" id="GO:0005524">
    <property type="term" value="F:ATP binding"/>
    <property type="evidence" value="ECO:0007669"/>
    <property type="project" value="UniProtKB-KW"/>
</dbReference>
<evidence type="ECO:0000256" key="6">
    <source>
        <dbReference type="ARBA" id="ARBA00022553"/>
    </source>
</evidence>
<evidence type="ECO:0000256" key="5">
    <source>
        <dbReference type="ARBA" id="ARBA00022519"/>
    </source>
</evidence>